<dbReference type="Pfam" id="PF03055">
    <property type="entry name" value="RPE65"/>
    <property type="match status" value="1"/>
</dbReference>
<evidence type="ECO:0000256" key="3">
    <source>
        <dbReference type="ARBA" id="ARBA00022723"/>
    </source>
</evidence>
<comment type="cofactor">
    <cofactor evidence="9">
        <name>Fe(2+)</name>
        <dbReference type="ChEBI" id="CHEBI:29033"/>
    </cofactor>
    <text evidence="9">Binds 1 Fe(2+) ion per subunit.</text>
</comment>
<dbReference type="FunFam" id="3.40.605.10:FF:000001">
    <property type="entry name" value="Aldehyde dehydrogenase 1"/>
    <property type="match status" value="1"/>
</dbReference>
<evidence type="ECO:0000256" key="4">
    <source>
        <dbReference type="ARBA" id="ARBA00023002"/>
    </source>
</evidence>
<dbReference type="PANTHER" id="PTHR11699">
    <property type="entry name" value="ALDEHYDE DEHYDROGENASE-RELATED"/>
    <property type="match status" value="1"/>
</dbReference>
<sequence>MDPKSIETRLFINGEFVEASNGGTFELTNPATLKVFTQVEDVDRAVEAAKKAQPGWAALTVEQRGAYFKKLAALVRERDDDFATLEAMSMGHPKSHFFHARQCAGTIDHYSEAGYDIQGNTSLHTPGFVNMTFRQPYGVAAIIIPWNVPLIMLSKKVFPALTVGNTVVLKSSEKAPLTSCLFASLVKEVGFPPGVLNIISGYGNVSGAALSSHMDVRVLSFTGSTRTGRLIQQAAANSNLKEVSLELGGKSPVCIFDDADLELAAQDTQFSVQSNSGQTCMATTRVYVQDTIAQKFIALFKSKFEKVSMGDPLANETNHGPQADKVQFDNVLRYLEIGKKEATLALGGDKAERDGYYIQPTIFTNVPENSQIMKEEIFGPVVNINVFSTEEEVLAKANNTEYGLYASIYTKNLDRALRFAKGMEAGTVGINCTSPTTGKDAPFGGFKVDPKNPELPQAVIDCVDPLPGPCKYCARIGAPCGVATRRKQRPFYHVTEEEYRCSMRILQHFLPSQDLTLQTLRRIAKDIDDCGSVEGSPVQIIPPRDTDEGAADSGVEVEEVSDLHEQLGCLMEDSLGEYRYVGAQSEIAFNAAVCSMKGPPSPEKMIEPSKFAFPPRRPPAITQIDTPNADKAYLPPRDCCNHYVARFFEEVHCIYWLYPAEQFYARLDATYADHAASSTSSWLCSLYSIFALGAVSAPASTDFSSNGNASYPGKSEDVKTSNDYLALAKSLVPQVHDEADIDSIRGLAILSVALQTFGYRITSYLYLGTSIRIAFSFGLHHDKAPLSQSLMIRQQNRRIWWTLYLLDQAIASRCGSPNMIDERCLAVQTSLPSEQVLNPGTNTPLGILSVSTSICRLRKEMIQSIYPQKSGDSRKVSLAKINSFQSALKTWLETVPSHLVWGIPVAPSHKRAIGILHLKYWDATMLLTQPFLLYIVLRGQNLSPQKKEWFEKLGDTCIDAAKNALAILKTMLADKTISSLITLDATCALKVVMVFVLAFVKTNSEQWRQEIKSCVTLLQGMEQVGFCKTATDELPLRLSELGLWFEDDDQFHNYPQTDLNFQFLNSMETLQNINADFGNPFWIGMGMDFGGVPEIYVKLWEASRSNSASGLICTIEIRQICASVQSVDELSKFHSSHVMAHIFSLAQEVAPSYVEGRKTNSQVKFPDTGFFKGFNLPSRFEGDIFELEVTGNIPEDINGTFFRVQPDHHFPPVFEEDIHFNGDGSVSAFRFENGHVDFRQRYVETDRYKHEKAARRSLFGRYRNPYTDNEMVRGVIRTAANTNIFFWRGVLLATKEDGPPFAMDPVTLETIGRYDFEGQVKSPTFTAHPKMDPVTGEMVCYGYEAGGNGYDASNDIVVYTIDRDGKKTEETWYKGPFCGMIHDCGLSENYLVLPLTPLKVSLERIKKGGNHFAWDPEEDQWYGIVPRRGGKPEDIVWLRSSNAFHGHIAGCYENEDGHIVFDLTVADGNVFFWFPPDSAPSETLAKRNAGKMTSDTVRWIFDPKLPTNSRVEPSRLFGINGEFSRIDDRLVTKPYDHFWQIQIDPTREYDFQKCGSPAGGLFNVIGHYTWDAGSKDEYFAGPTMTFQEPVFVPKAGSEKEGEGYLITLLNHLDVLRNDILIFDALDLVKGPICVVHLPLKLRLGVHGNFVEQKDIEEWKERRKEGGDVGPVVAATEPLPWQTEFKVKGD</sequence>
<organism evidence="13 14">
    <name type="scientific">Cudoniella acicularis</name>
    <dbReference type="NCBI Taxonomy" id="354080"/>
    <lineage>
        <taxon>Eukaryota</taxon>
        <taxon>Fungi</taxon>
        <taxon>Dikarya</taxon>
        <taxon>Ascomycota</taxon>
        <taxon>Pezizomycotina</taxon>
        <taxon>Leotiomycetes</taxon>
        <taxon>Helotiales</taxon>
        <taxon>Tricladiaceae</taxon>
        <taxon>Cudoniella</taxon>
    </lineage>
</organism>
<evidence type="ECO:0000256" key="9">
    <source>
        <dbReference type="PIRSR" id="PIRSR604294-1"/>
    </source>
</evidence>
<keyword evidence="14" id="KW-1185">Reference proteome</keyword>
<dbReference type="GO" id="GO:0008270">
    <property type="term" value="F:zinc ion binding"/>
    <property type="evidence" value="ECO:0007669"/>
    <property type="project" value="InterPro"/>
</dbReference>
<evidence type="ECO:0000256" key="11">
    <source>
        <dbReference type="RuleBase" id="RU003345"/>
    </source>
</evidence>
<feature type="binding site" evidence="9">
    <location>
        <position position="1646"/>
    </location>
    <ligand>
        <name>Fe cation</name>
        <dbReference type="ChEBI" id="CHEBI:24875"/>
        <note>catalytic</note>
    </ligand>
</feature>
<dbReference type="Gene3D" id="3.40.605.10">
    <property type="entry name" value="Aldehyde Dehydrogenase, Chain A, domain 1"/>
    <property type="match status" value="1"/>
</dbReference>
<dbReference type="GO" id="GO:0006351">
    <property type="term" value="P:DNA-templated transcription"/>
    <property type="evidence" value="ECO:0007669"/>
    <property type="project" value="InterPro"/>
</dbReference>
<dbReference type="Pfam" id="PF04082">
    <property type="entry name" value="Fungal_trans"/>
    <property type="match status" value="1"/>
</dbReference>
<comment type="catalytic activity">
    <reaction evidence="8">
        <text>an aldehyde + NAD(+) + H2O = a carboxylate + NADH + 2 H(+)</text>
        <dbReference type="Rhea" id="RHEA:16185"/>
        <dbReference type="ChEBI" id="CHEBI:15377"/>
        <dbReference type="ChEBI" id="CHEBI:15378"/>
        <dbReference type="ChEBI" id="CHEBI:17478"/>
        <dbReference type="ChEBI" id="CHEBI:29067"/>
        <dbReference type="ChEBI" id="CHEBI:57540"/>
        <dbReference type="ChEBI" id="CHEBI:57945"/>
        <dbReference type="EC" id="1.2.1.3"/>
    </reaction>
</comment>
<keyword evidence="5 9" id="KW-0408">Iron</keyword>
<dbReference type="PROSITE" id="PS00687">
    <property type="entry name" value="ALDEHYDE_DEHYDR_GLU"/>
    <property type="match status" value="1"/>
</dbReference>
<comment type="similarity">
    <text evidence="2 11">Belongs to the aldehyde dehydrogenase family.</text>
</comment>
<comment type="similarity">
    <text evidence="1">Belongs to the carotenoid oxygenase family.</text>
</comment>
<gene>
    <name evidence="13" type="ORF">G7Y89_g11961</name>
</gene>
<keyword evidence="6" id="KW-0539">Nucleus</keyword>
<dbReference type="SUPFAM" id="SSF53720">
    <property type="entry name" value="ALDH-like"/>
    <property type="match status" value="1"/>
</dbReference>
<evidence type="ECO:0000256" key="2">
    <source>
        <dbReference type="ARBA" id="ARBA00009986"/>
    </source>
</evidence>
<keyword evidence="4 11" id="KW-0560">Oxidoreductase</keyword>
<dbReference type="GO" id="GO:0003677">
    <property type="term" value="F:DNA binding"/>
    <property type="evidence" value="ECO:0007669"/>
    <property type="project" value="InterPro"/>
</dbReference>
<evidence type="ECO:0000256" key="1">
    <source>
        <dbReference type="ARBA" id="ARBA00006787"/>
    </source>
</evidence>
<proteinExistence type="inferred from homology"/>
<dbReference type="Pfam" id="PF00171">
    <property type="entry name" value="Aldedh"/>
    <property type="match status" value="1"/>
</dbReference>
<dbReference type="EMBL" id="JAAMPI010001202">
    <property type="protein sequence ID" value="KAF4626199.1"/>
    <property type="molecule type" value="Genomic_DNA"/>
</dbReference>
<comment type="caution">
    <text evidence="13">The sequence shown here is derived from an EMBL/GenBank/DDBJ whole genome shotgun (WGS) entry which is preliminary data.</text>
</comment>
<dbReference type="GO" id="GO:0016702">
    <property type="term" value="F:oxidoreductase activity, acting on single donors with incorporation of molecular oxygen, incorporation of two atoms of oxygen"/>
    <property type="evidence" value="ECO:0007669"/>
    <property type="project" value="InterPro"/>
</dbReference>
<reference evidence="13 14" key="1">
    <citation type="submission" date="2020-03" db="EMBL/GenBank/DDBJ databases">
        <title>Draft Genome Sequence of Cudoniella acicularis.</title>
        <authorList>
            <person name="Buettner E."/>
            <person name="Kellner H."/>
        </authorList>
    </citation>
    <scope>NUCLEOTIDE SEQUENCE [LARGE SCALE GENOMIC DNA]</scope>
    <source>
        <strain evidence="13 14">DSM 108380</strain>
    </source>
</reference>
<dbReference type="OrthoDB" id="310895at2759"/>
<feature type="binding site" evidence="9">
    <location>
        <position position="1447"/>
    </location>
    <ligand>
        <name>Fe cation</name>
        <dbReference type="ChEBI" id="CHEBI:24875"/>
        <note>catalytic</note>
    </ligand>
</feature>
<accession>A0A8H4RCH1</accession>
<dbReference type="InterPro" id="IPR007219">
    <property type="entry name" value="XnlR_reg_dom"/>
</dbReference>
<keyword evidence="3 9" id="KW-0479">Metal-binding</keyword>
<dbReference type="EC" id="1.2.1.3" evidence="7"/>
<protein>
    <recommendedName>
        <fullName evidence="7">aldehyde dehydrogenase (NAD(+))</fullName>
        <ecNumber evidence="7">1.2.1.3</ecNumber>
    </recommendedName>
</protein>
<evidence type="ECO:0000313" key="14">
    <source>
        <dbReference type="Proteomes" id="UP000566819"/>
    </source>
</evidence>
<dbReference type="CDD" id="cd12148">
    <property type="entry name" value="fungal_TF_MHR"/>
    <property type="match status" value="1"/>
</dbReference>
<evidence type="ECO:0000256" key="10">
    <source>
        <dbReference type="PROSITE-ProRule" id="PRU10007"/>
    </source>
</evidence>
<feature type="binding site" evidence="9">
    <location>
        <position position="1328"/>
    </location>
    <ligand>
        <name>Fe cation</name>
        <dbReference type="ChEBI" id="CHEBI:24875"/>
        <note>catalytic</note>
    </ligand>
</feature>
<dbReference type="Gene3D" id="3.40.309.10">
    <property type="entry name" value="Aldehyde Dehydrogenase, Chain A, domain 2"/>
    <property type="match status" value="1"/>
</dbReference>
<feature type="domain" description="Xylanolytic transcriptional activator regulatory" evidence="12">
    <location>
        <begin position="763"/>
        <end position="838"/>
    </location>
</feature>
<evidence type="ECO:0000256" key="7">
    <source>
        <dbReference type="ARBA" id="ARBA00024226"/>
    </source>
</evidence>
<dbReference type="Proteomes" id="UP000566819">
    <property type="component" value="Unassembled WGS sequence"/>
</dbReference>
<dbReference type="InterPro" id="IPR004294">
    <property type="entry name" value="Carotenoid_Oase"/>
</dbReference>
<evidence type="ECO:0000256" key="8">
    <source>
        <dbReference type="ARBA" id="ARBA00049194"/>
    </source>
</evidence>
<evidence type="ECO:0000256" key="6">
    <source>
        <dbReference type="ARBA" id="ARBA00023242"/>
    </source>
</evidence>
<name>A0A8H4RCH1_9HELO</name>
<dbReference type="InterPro" id="IPR016161">
    <property type="entry name" value="Ald_DH/histidinol_DH"/>
</dbReference>
<dbReference type="InterPro" id="IPR016162">
    <property type="entry name" value="Ald_DH_N"/>
</dbReference>
<evidence type="ECO:0000259" key="12">
    <source>
        <dbReference type="SMART" id="SM00906"/>
    </source>
</evidence>
<dbReference type="InterPro" id="IPR015590">
    <property type="entry name" value="Aldehyde_DH_dom"/>
</dbReference>
<dbReference type="InterPro" id="IPR029510">
    <property type="entry name" value="Ald_DH_CS_GLU"/>
</dbReference>
<dbReference type="InterPro" id="IPR016163">
    <property type="entry name" value="Ald_DH_C"/>
</dbReference>
<dbReference type="GO" id="GO:0004029">
    <property type="term" value="F:aldehyde dehydrogenase (NAD+) activity"/>
    <property type="evidence" value="ECO:0007669"/>
    <property type="project" value="UniProtKB-EC"/>
</dbReference>
<dbReference type="FunFam" id="3.40.309.10:FF:000012">
    <property type="entry name" value="Betaine aldehyde dehydrogenase"/>
    <property type="match status" value="1"/>
</dbReference>
<evidence type="ECO:0000313" key="13">
    <source>
        <dbReference type="EMBL" id="KAF4626199.1"/>
    </source>
</evidence>
<feature type="binding site" evidence="9">
    <location>
        <position position="1382"/>
    </location>
    <ligand>
        <name>Fe cation</name>
        <dbReference type="ChEBI" id="CHEBI:24875"/>
        <note>catalytic</note>
    </ligand>
</feature>
<dbReference type="SMART" id="SM00906">
    <property type="entry name" value="Fungal_trans"/>
    <property type="match status" value="1"/>
</dbReference>
<evidence type="ECO:0000256" key="5">
    <source>
        <dbReference type="ARBA" id="ARBA00023004"/>
    </source>
</evidence>
<feature type="active site" evidence="10">
    <location>
        <position position="246"/>
    </location>
</feature>